<keyword evidence="3" id="KW-0808">Transferase</keyword>
<evidence type="ECO:0000256" key="3">
    <source>
        <dbReference type="ARBA" id="ARBA00022676"/>
    </source>
</evidence>
<protein>
    <recommendedName>
        <fullName evidence="6">Exostosin GT47 domain-containing protein</fullName>
    </recommendedName>
</protein>
<keyword evidence="3" id="KW-0328">Glycosyltransferase</keyword>
<dbReference type="InterPro" id="IPR040911">
    <property type="entry name" value="Exostosin_GT47"/>
</dbReference>
<name>A9NT31_PICSI</name>
<keyword evidence="4" id="KW-0812">Transmembrane</keyword>
<dbReference type="EMBL" id="EF084474">
    <property type="protein sequence ID" value="ABK23792.1"/>
    <property type="molecule type" value="mRNA"/>
</dbReference>
<dbReference type="CAZy" id="GT47">
    <property type="family name" value="Glycosyltransferase Family 47"/>
</dbReference>
<dbReference type="GO" id="GO:0000139">
    <property type="term" value="C:Golgi membrane"/>
    <property type="evidence" value="ECO:0007669"/>
    <property type="project" value="UniProtKB-SubCell"/>
</dbReference>
<keyword evidence="5" id="KW-0333">Golgi apparatus</keyword>
<dbReference type="GO" id="GO:0016757">
    <property type="term" value="F:glycosyltransferase activity"/>
    <property type="evidence" value="ECO:0007669"/>
    <property type="project" value="UniProtKB-KW"/>
</dbReference>
<dbReference type="Pfam" id="PF03016">
    <property type="entry name" value="Exostosin_GT47"/>
    <property type="match status" value="1"/>
</dbReference>
<evidence type="ECO:0000259" key="6">
    <source>
        <dbReference type="Pfam" id="PF03016"/>
    </source>
</evidence>
<dbReference type="PANTHER" id="PTHR11062:SF58">
    <property type="entry name" value="XYLOGLUCAN GALACTOSYLTRANSFERASE GT19-RELATED"/>
    <property type="match status" value="1"/>
</dbReference>
<keyword evidence="4" id="KW-0735">Signal-anchor</keyword>
<dbReference type="AlphaFoldDB" id="A9NT31"/>
<sequence length="155" mass="18004">MVNCAMLKCSHRPEAVMTELLKANFCLQPSGDSPTRRSTFDALIAGCIPVFFRRDSAYEQYTWHLPSDPETYSVFIAEERMVNSRKALKIEDVLSSYSQEKIRKMREKIVEIMPSLLYMNFAEKDGGEIFPRDAFDLSIEGMLRKVMSSRFWNRL</sequence>
<dbReference type="PANTHER" id="PTHR11062">
    <property type="entry name" value="EXOSTOSIN HEPARAN SULFATE GLYCOSYLTRANSFERASE -RELATED"/>
    <property type="match status" value="1"/>
</dbReference>
<comment type="subcellular location">
    <subcellularLocation>
        <location evidence="1">Golgi apparatus membrane</location>
        <topology evidence="1">Single-pass type II membrane protein</topology>
    </subcellularLocation>
</comment>
<accession>A9NT31</accession>
<evidence type="ECO:0000256" key="2">
    <source>
        <dbReference type="ARBA" id="ARBA00010271"/>
    </source>
</evidence>
<organism evidence="7">
    <name type="scientific">Picea sitchensis</name>
    <name type="common">Sitka spruce</name>
    <name type="synonym">Pinus sitchensis</name>
    <dbReference type="NCBI Taxonomy" id="3332"/>
    <lineage>
        <taxon>Eukaryota</taxon>
        <taxon>Viridiplantae</taxon>
        <taxon>Streptophyta</taxon>
        <taxon>Embryophyta</taxon>
        <taxon>Tracheophyta</taxon>
        <taxon>Spermatophyta</taxon>
        <taxon>Pinopsida</taxon>
        <taxon>Pinidae</taxon>
        <taxon>Conifers I</taxon>
        <taxon>Pinales</taxon>
        <taxon>Pinaceae</taxon>
        <taxon>Picea</taxon>
    </lineage>
</organism>
<evidence type="ECO:0000313" key="7">
    <source>
        <dbReference type="EMBL" id="ABK23792.1"/>
    </source>
</evidence>
<feature type="domain" description="Exostosin GT47" evidence="6">
    <location>
        <begin position="3"/>
        <end position="87"/>
    </location>
</feature>
<reference evidence="7" key="1">
    <citation type="journal article" date="2008" name="BMC Genomics">
        <title>A conifer genomics resource of 200,000 spruce (Picea spp.) ESTs and 6,464 high-quality, sequence-finished full-length cDNAs for Sitka spruce (Picea sitchensis).</title>
        <authorList>
            <person name="Ralph S.G."/>
            <person name="Chun H.J."/>
            <person name="Kolosova N."/>
            <person name="Cooper D."/>
            <person name="Oddy C."/>
            <person name="Ritland C.E."/>
            <person name="Kirkpatrick R."/>
            <person name="Moore R."/>
            <person name="Barber S."/>
            <person name="Holt R.A."/>
            <person name="Jones S.J."/>
            <person name="Marra M.A."/>
            <person name="Douglas C.J."/>
            <person name="Ritland K."/>
            <person name="Bohlmann J."/>
        </authorList>
    </citation>
    <scope>NUCLEOTIDE SEQUENCE</scope>
    <source>
        <tissue evidence="7">Green portion of the leader tissue</tissue>
    </source>
</reference>
<evidence type="ECO:0000256" key="1">
    <source>
        <dbReference type="ARBA" id="ARBA00004323"/>
    </source>
</evidence>
<evidence type="ECO:0000256" key="5">
    <source>
        <dbReference type="ARBA" id="ARBA00023034"/>
    </source>
</evidence>
<dbReference type="InterPro" id="IPR004263">
    <property type="entry name" value="Exostosin"/>
</dbReference>
<evidence type="ECO:0000256" key="4">
    <source>
        <dbReference type="ARBA" id="ARBA00022968"/>
    </source>
</evidence>
<comment type="similarity">
    <text evidence="2">Belongs to the glycosyltransferase 47 family.</text>
</comment>
<proteinExistence type="evidence at transcript level"/>